<comment type="caution">
    <text evidence="2">The sequence shown here is derived from an EMBL/GenBank/DDBJ whole genome shotgun (WGS) entry which is preliminary data.</text>
</comment>
<gene>
    <name evidence="2" type="ORF">D5039_05660</name>
</gene>
<evidence type="ECO:0000313" key="2">
    <source>
        <dbReference type="EMBL" id="MCW5320677.1"/>
    </source>
</evidence>
<sequence>MTTATTSACSPASPSFLATPYFWLAVLALLLLLGTIDPVHAVTATENSGGGQGLPWEAPLAKLRQSISGPVAFTIALLGIIACGASLIWGGEISDFVRRIVYVVLVVCLIVFANAMLSSAFTGATVPASAHISMPDLTACAQAKAGCAAASVKGAGSH</sequence>
<keyword evidence="1" id="KW-0472">Membrane</keyword>
<evidence type="ECO:0000256" key="1">
    <source>
        <dbReference type="SAM" id="Phobius"/>
    </source>
</evidence>
<reference evidence="3" key="1">
    <citation type="submission" date="2023-07" db="EMBL/GenBank/DDBJ databases">
        <title>Verminephrobacter genomes.</title>
        <authorList>
            <person name="Lund M.B."/>
        </authorList>
    </citation>
    <scope>NUCLEOTIDE SEQUENCE [LARGE SCALE GENOMIC DNA]</scope>
    <source>
        <strain evidence="3">AtM5-05</strain>
    </source>
</reference>
<evidence type="ECO:0000313" key="3">
    <source>
        <dbReference type="Proteomes" id="UP001208935"/>
    </source>
</evidence>
<dbReference type="InterPro" id="IPR007039">
    <property type="entry name" value="TrbC/VirB2"/>
</dbReference>
<dbReference type="Pfam" id="PF04956">
    <property type="entry name" value="TrbC"/>
    <property type="match status" value="1"/>
</dbReference>
<keyword evidence="1" id="KW-0812">Transmembrane</keyword>
<protein>
    <submittedName>
        <fullName evidence="2">Conjugal transfer protein TrbC</fullName>
    </submittedName>
</protein>
<accession>A0ABT3KRB2</accession>
<dbReference type="Proteomes" id="UP001208935">
    <property type="component" value="Unassembled WGS sequence"/>
</dbReference>
<feature type="transmembrane region" description="Helical" evidence="1">
    <location>
        <begin position="65"/>
        <end position="88"/>
    </location>
</feature>
<dbReference type="EMBL" id="QZCW01000001">
    <property type="protein sequence ID" value="MCW5320677.1"/>
    <property type="molecule type" value="Genomic_DNA"/>
</dbReference>
<proteinExistence type="predicted"/>
<keyword evidence="3" id="KW-1185">Reference proteome</keyword>
<organism evidence="2 3">
    <name type="scientific">Verminephrobacter aporrectodeae subsp. tuberculatae</name>
    <dbReference type="NCBI Taxonomy" id="1110392"/>
    <lineage>
        <taxon>Bacteria</taxon>
        <taxon>Pseudomonadati</taxon>
        <taxon>Pseudomonadota</taxon>
        <taxon>Betaproteobacteria</taxon>
        <taxon>Burkholderiales</taxon>
        <taxon>Comamonadaceae</taxon>
        <taxon>Verminephrobacter</taxon>
    </lineage>
</organism>
<name>A0ABT3KRB2_9BURK</name>
<keyword evidence="1" id="KW-1133">Transmembrane helix</keyword>
<feature type="transmembrane region" description="Helical" evidence="1">
    <location>
        <begin position="100"/>
        <end position="121"/>
    </location>
</feature>